<dbReference type="GO" id="GO:0046983">
    <property type="term" value="F:protein dimerization activity"/>
    <property type="evidence" value="ECO:0007669"/>
    <property type="project" value="InterPro"/>
</dbReference>
<sequence length="500" mass="54875">MSSAAGAPDRRASPPQGAAGAASRPPLKRHLAFATKPPFAPPDEYHSFSTPDSRRVADEAVVVRSPFLLSLLLISFCLCSLSSRIWNVPFRLCGCDSLWFSYMKRKSGMNDTEGESQAQKWSNSPGYTNVSNITSSPFKTPVSAKGGRTQKAKASKEGRSCPPTPISNAGSPSPLTPASSCRYDSSLGLLTKKFINLVKHAEDGILDLNKAAETLEVQKRRIYDITNVLEGIGLIEKKLKNRIHWKGIESSTSGEVDGDISVLKAEVDKLTLEEQGLDDQIREMQERLRNLSENENNQKCLFVTEDDIKGLPCFQNETLIAIKAPHGTTLEVPDPEEAVDYPQRRYRIILRSTMGPIDVYLISQFEEKFEEINGAEHPMIPLASSSGSNEQLLTEMVPADGKELETQTQLSSHAYSDLNASQEFAGGMMKIVPSDVDNDADYWLLSDADVSITDMWRTDSTVDWNGVDILHSDFGIVSRPQTPSSGFAEVPPTGANSSQK</sequence>
<comment type="subcellular location">
    <subcellularLocation>
        <location evidence="6">Nucleus</location>
    </subcellularLocation>
</comment>
<dbReference type="EMBL" id="CM003610">
    <property type="protein sequence ID" value="KYP63148.1"/>
    <property type="molecule type" value="Genomic_DNA"/>
</dbReference>
<evidence type="ECO:0000256" key="7">
    <source>
        <dbReference type="SAM" id="Coils"/>
    </source>
</evidence>
<evidence type="ECO:0000256" key="8">
    <source>
        <dbReference type="SAM" id="MobiDB-lite"/>
    </source>
</evidence>
<dbReference type="Gramene" id="C.cajan_17204.t">
    <property type="protein sequence ID" value="C.cajan_17204.t"/>
    <property type="gene ID" value="C.cajan_17204"/>
</dbReference>
<keyword evidence="3 6" id="KW-0238">DNA-binding</keyword>
<dbReference type="GO" id="GO:0000978">
    <property type="term" value="F:RNA polymerase II cis-regulatory region sequence-specific DNA binding"/>
    <property type="evidence" value="ECO:0007669"/>
    <property type="project" value="InterPro"/>
</dbReference>
<protein>
    <submittedName>
        <fullName evidence="10">Transcription factor E2F3</fullName>
    </submittedName>
</protein>
<dbReference type="Pfam" id="PF16421">
    <property type="entry name" value="E2F_CC-MB"/>
    <property type="match status" value="1"/>
</dbReference>
<dbReference type="Proteomes" id="UP000075243">
    <property type="component" value="Chromosome 8"/>
</dbReference>
<proteinExistence type="inferred from homology"/>
<gene>
    <name evidence="10" type="ORF">KK1_017714</name>
</gene>
<dbReference type="InterPro" id="IPR015633">
    <property type="entry name" value="E2F"/>
</dbReference>
<dbReference type="SUPFAM" id="SSF46785">
    <property type="entry name" value="Winged helix' DNA-binding domain"/>
    <property type="match status" value="1"/>
</dbReference>
<dbReference type="FunFam" id="1.10.10.10:FF:000008">
    <property type="entry name" value="E2F transcription factor 1"/>
    <property type="match status" value="1"/>
</dbReference>
<evidence type="ECO:0000256" key="4">
    <source>
        <dbReference type="ARBA" id="ARBA00023163"/>
    </source>
</evidence>
<feature type="region of interest" description="Disordered" evidence="8">
    <location>
        <begin position="480"/>
        <end position="500"/>
    </location>
</feature>
<evidence type="ECO:0000259" key="9">
    <source>
        <dbReference type="SMART" id="SM01372"/>
    </source>
</evidence>
<dbReference type="AlphaFoldDB" id="A0A151T7V5"/>
<dbReference type="GO" id="GO:0090575">
    <property type="term" value="C:RNA polymerase II transcription regulator complex"/>
    <property type="evidence" value="ECO:0007669"/>
    <property type="project" value="TreeGrafter"/>
</dbReference>
<dbReference type="InterPro" id="IPR036390">
    <property type="entry name" value="WH_DNA-bd_sf"/>
</dbReference>
<feature type="region of interest" description="Disordered" evidence="8">
    <location>
        <begin position="1"/>
        <end position="26"/>
    </location>
</feature>
<dbReference type="Gene3D" id="6.10.250.540">
    <property type="match status" value="1"/>
</dbReference>
<organism evidence="10 11">
    <name type="scientific">Cajanus cajan</name>
    <name type="common">Pigeon pea</name>
    <name type="synonym">Cajanus indicus</name>
    <dbReference type="NCBI Taxonomy" id="3821"/>
    <lineage>
        <taxon>Eukaryota</taxon>
        <taxon>Viridiplantae</taxon>
        <taxon>Streptophyta</taxon>
        <taxon>Embryophyta</taxon>
        <taxon>Tracheophyta</taxon>
        <taxon>Spermatophyta</taxon>
        <taxon>Magnoliopsida</taxon>
        <taxon>eudicotyledons</taxon>
        <taxon>Gunneridae</taxon>
        <taxon>Pentapetalae</taxon>
        <taxon>rosids</taxon>
        <taxon>fabids</taxon>
        <taxon>Fabales</taxon>
        <taxon>Fabaceae</taxon>
        <taxon>Papilionoideae</taxon>
        <taxon>50 kb inversion clade</taxon>
        <taxon>NPAAA clade</taxon>
        <taxon>indigoferoid/millettioid clade</taxon>
        <taxon>Phaseoleae</taxon>
        <taxon>Cajanus</taxon>
    </lineage>
</organism>
<dbReference type="SUPFAM" id="SSF144074">
    <property type="entry name" value="E2F-DP heterodimerization region"/>
    <property type="match status" value="1"/>
</dbReference>
<keyword evidence="2 6" id="KW-0805">Transcription regulation</keyword>
<keyword evidence="7" id="KW-0175">Coiled coil</keyword>
<evidence type="ECO:0000256" key="2">
    <source>
        <dbReference type="ARBA" id="ARBA00023015"/>
    </source>
</evidence>
<dbReference type="PANTHER" id="PTHR12081">
    <property type="entry name" value="TRANSCRIPTION FACTOR E2F"/>
    <property type="match status" value="1"/>
</dbReference>
<dbReference type="InterPro" id="IPR032198">
    <property type="entry name" value="E2F_CC-MB"/>
</dbReference>
<keyword evidence="5" id="KW-0131">Cell cycle</keyword>
<evidence type="ECO:0000256" key="5">
    <source>
        <dbReference type="ARBA" id="ARBA00023306"/>
    </source>
</evidence>
<evidence type="ECO:0000256" key="6">
    <source>
        <dbReference type="RuleBase" id="RU003796"/>
    </source>
</evidence>
<accession>A0A151T7V5</accession>
<feature type="coiled-coil region" evidence="7">
    <location>
        <begin position="260"/>
        <end position="301"/>
    </location>
</feature>
<keyword evidence="6" id="KW-0539">Nucleus</keyword>
<feature type="compositionally biased region" description="Low complexity" evidence="8">
    <location>
        <begin position="13"/>
        <end position="25"/>
    </location>
</feature>
<evidence type="ECO:0000256" key="3">
    <source>
        <dbReference type="ARBA" id="ARBA00023125"/>
    </source>
</evidence>
<evidence type="ECO:0000256" key="1">
    <source>
        <dbReference type="ARBA" id="ARBA00010940"/>
    </source>
</evidence>
<reference evidence="10 11" key="1">
    <citation type="journal article" date="2012" name="Nat. Biotechnol.">
        <title>Draft genome sequence of pigeonpea (Cajanus cajan), an orphan legume crop of resource-poor farmers.</title>
        <authorList>
            <person name="Varshney R.K."/>
            <person name="Chen W."/>
            <person name="Li Y."/>
            <person name="Bharti A.K."/>
            <person name="Saxena R.K."/>
            <person name="Schlueter J.A."/>
            <person name="Donoghue M.T."/>
            <person name="Azam S."/>
            <person name="Fan G."/>
            <person name="Whaley A.M."/>
            <person name="Farmer A.D."/>
            <person name="Sheridan J."/>
            <person name="Iwata A."/>
            <person name="Tuteja R."/>
            <person name="Penmetsa R.V."/>
            <person name="Wu W."/>
            <person name="Upadhyaya H.D."/>
            <person name="Yang S.P."/>
            <person name="Shah T."/>
            <person name="Saxena K.B."/>
            <person name="Michael T."/>
            <person name="McCombie W.R."/>
            <person name="Yang B."/>
            <person name="Zhang G."/>
            <person name="Yang H."/>
            <person name="Wang J."/>
            <person name="Spillane C."/>
            <person name="Cook D.R."/>
            <person name="May G.D."/>
            <person name="Xu X."/>
            <person name="Jackson S.A."/>
        </authorList>
    </citation>
    <scope>NUCLEOTIDE SEQUENCE [LARGE SCALE GENOMIC DNA]</scope>
    <source>
        <strain evidence="11">cv. Asha</strain>
    </source>
</reference>
<keyword evidence="4 6" id="KW-0804">Transcription</keyword>
<feature type="region of interest" description="Disordered" evidence="8">
    <location>
        <begin position="109"/>
        <end position="177"/>
    </location>
</feature>
<dbReference type="InterPro" id="IPR037241">
    <property type="entry name" value="E2F-DP_heterodim"/>
</dbReference>
<dbReference type="CDD" id="cd14660">
    <property type="entry name" value="E2F_DD"/>
    <property type="match status" value="1"/>
</dbReference>
<dbReference type="GO" id="GO:0000981">
    <property type="term" value="F:DNA-binding transcription factor activity, RNA polymerase II-specific"/>
    <property type="evidence" value="ECO:0007669"/>
    <property type="project" value="TreeGrafter"/>
</dbReference>
<evidence type="ECO:0000313" key="10">
    <source>
        <dbReference type="EMBL" id="KYP63148.1"/>
    </source>
</evidence>
<dbReference type="STRING" id="3821.A0A151T7V5"/>
<dbReference type="OMA" id="QTHQICS"/>
<feature type="compositionally biased region" description="Polar residues" evidence="8">
    <location>
        <begin position="115"/>
        <end position="138"/>
    </location>
</feature>
<dbReference type="InterPro" id="IPR036388">
    <property type="entry name" value="WH-like_DNA-bd_sf"/>
</dbReference>
<feature type="domain" description="E2F/DP family winged-helix DNA-binding" evidence="9">
    <location>
        <begin position="182"/>
        <end position="247"/>
    </location>
</feature>
<dbReference type="SMART" id="SM01372">
    <property type="entry name" value="E2F_TDP"/>
    <property type="match status" value="1"/>
</dbReference>
<name>A0A151T7V5_CAJCA</name>
<dbReference type="PANTHER" id="PTHR12081:SF105">
    <property type="entry name" value="TRANSCRIPTION FACTOR E2FA"/>
    <property type="match status" value="1"/>
</dbReference>
<dbReference type="InterPro" id="IPR003316">
    <property type="entry name" value="E2F_WHTH_DNA-bd_dom"/>
</dbReference>
<feature type="compositionally biased region" description="Polar residues" evidence="8">
    <location>
        <begin position="166"/>
        <end position="177"/>
    </location>
</feature>
<dbReference type="Gene3D" id="1.10.10.10">
    <property type="entry name" value="Winged helix-like DNA-binding domain superfamily/Winged helix DNA-binding domain"/>
    <property type="match status" value="1"/>
</dbReference>
<evidence type="ECO:0000313" key="11">
    <source>
        <dbReference type="Proteomes" id="UP000075243"/>
    </source>
</evidence>
<dbReference type="Pfam" id="PF02319">
    <property type="entry name" value="WHD_E2F_TDP"/>
    <property type="match status" value="1"/>
</dbReference>
<comment type="similarity">
    <text evidence="1 6">Belongs to the E2F/DP family.</text>
</comment>
<keyword evidence="11" id="KW-1185">Reference proteome</keyword>